<dbReference type="HOGENOM" id="CLU_431460_0_0_1"/>
<dbReference type="Proteomes" id="UP000016922">
    <property type="component" value="Unassembled WGS sequence"/>
</dbReference>
<feature type="compositionally biased region" description="Low complexity" evidence="1">
    <location>
        <begin position="174"/>
        <end position="188"/>
    </location>
</feature>
<reference evidence="2 3" key="1">
    <citation type="journal article" date="2013" name="BMC Genomics">
        <title>Genomics-driven discovery of the pneumocandin biosynthetic gene cluster in the fungus Glarea lozoyensis.</title>
        <authorList>
            <person name="Chen L."/>
            <person name="Yue Q."/>
            <person name="Zhang X."/>
            <person name="Xiang M."/>
            <person name="Wang C."/>
            <person name="Li S."/>
            <person name="Che Y."/>
            <person name="Ortiz-Lopez F.J."/>
            <person name="Bills G.F."/>
            <person name="Liu X."/>
            <person name="An Z."/>
        </authorList>
    </citation>
    <scope>NUCLEOTIDE SEQUENCE [LARGE SCALE GENOMIC DNA]</scope>
    <source>
        <strain evidence="3">ATCC 20868 / MF5171</strain>
    </source>
</reference>
<gene>
    <name evidence="2" type="ORF">GLAREA_01419</name>
</gene>
<evidence type="ECO:0000313" key="3">
    <source>
        <dbReference type="Proteomes" id="UP000016922"/>
    </source>
</evidence>
<dbReference type="RefSeq" id="XP_008086826.1">
    <property type="nucleotide sequence ID" value="XM_008088635.1"/>
</dbReference>
<feature type="region of interest" description="Disordered" evidence="1">
    <location>
        <begin position="1"/>
        <end position="28"/>
    </location>
</feature>
<accession>S3CG51</accession>
<dbReference type="InterPro" id="IPR004354">
    <property type="entry name" value="Meiotic_Rec114"/>
</dbReference>
<protein>
    <submittedName>
        <fullName evidence="2">Uncharacterized protein</fullName>
    </submittedName>
</protein>
<dbReference type="Pfam" id="PF03525">
    <property type="entry name" value="Meiotic_rec114"/>
    <property type="match status" value="1"/>
</dbReference>
<sequence>MSQLFSQALSETQSQNPTQTHGRHPSSTTISLTKFSHATCAPGARTFTWTHIGQRDDLALTFCGARLIDHHGNLADRFLMKINAGAELLETQDLGDLVSHLRDFDQSSGAEPPVQVVVKCPFLAMRYPKNHTSVRRVQIKFKNESDYHVALNVLKDLGLPISDNVPPRVVVTPAPSTVSSTSTFSSGTLRDSISRPSSAMPSLGSSFGLPLQSPAVPGFTNAPLFPNQSTAPSSTPFSEMRQQASVVMRPASTSALGPTQSLYFPQMYREIRPLSVPGGPDTMSRTMSASPFFNKDDFGGMGGITEDPFSQKQDRSASLEFTIPPKRKLPFSTTPILPPKVSPVKETILAPKPQPRASTPTHKPVKKRVASRKPPPTMKALVAEKESSPVANKDTTVAALPDSETPKLQPKTAPAKKRVTASTRPPSVSKRSKMVDCATQTQTLSGCDHTALQRTTSCESDPGLTTSEAPTPPSPESPPENYLNAIDTFVAKCKGRPAPKELWQSPGYEDASQGERDVLLSDYICDNLDNEGFIKLCEDTERAWRRIGLGM</sequence>
<dbReference type="KEGG" id="glz:GLAREA_01419"/>
<dbReference type="eggNOG" id="ENOG502SBD0">
    <property type="taxonomic scope" value="Eukaryota"/>
</dbReference>
<dbReference type="GO" id="GO:0007131">
    <property type="term" value="P:reciprocal meiotic recombination"/>
    <property type="evidence" value="ECO:0007669"/>
    <property type="project" value="InterPro"/>
</dbReference>
<evidence type="ECO:0000313" key="2">
    <source>
        <dbReference type="EMBL" id="EPE25507.1"/>
    </source>
</evidence>
<feature type="region of interest" description="Disordered" evidence="1">
    <location>
        <begin position="346"/>
        <end position="436"/>
    </location>
</feature>
<dbReference type="EMBL" id="KE145371">
    <property type="protein sequence ID" value="EPE25507.1"/>
    <property type="molecule type" value="Genomic_DNA"/>
</dbReference>
<keyword evidence="3" id="KW-1185">Reference proteome</keyword>
<evidence type="ECO:0000256" key="1">
    <source>
        <dbReference type="SAM" id="MobiDB-lite"/>
    </source>
</evidence>
<feature type="region of interest" description="Disordered" evidence="1">
    <location>
        <begin position="174"/>
        <end position="197"/>
    </location>
</feature>
<dbReference type="AlphaFoldDB" id="S3CG51"/>
<dbReference type="OMA" id="RRFQLKF"/>
<dbReference type="OrthoDB" id="5360255at2759"/>
<feature type="region of interest" description="Disordered" evidence="1">
    <location>
        <begin position="455"/>
        <end position="481"/>
    </location>
</feature>
<dbReference type="GeneID" id="19460477"/>
<organism evidence="2 3">
    <name type="scientific">Glarea lozoyensis (strain ATCC 20868 / MF5171)</name>
    <dbReference type="NCBI Taxonomy" id="1116229"/>
    <lineage>
        <taxon>Eukaryota</taxon>
        <taxon>Fungi</taxon>
        <taxon>Dikarya</taxon>
        <taxon>Ascomycota</taxon>
        <taxon>Pezizomycotina</taxon>
        <taxon>Leotiomycetes</taxon>
        <taxon>Helotiales</taxon>
        <taxon>Helotiaceae</taxon>
        <taxon>Glarea</taxon>
    </lineage>
</organism>
<name>S3CG51_GLAL2</name>
<proteinExistence type="predicted"/>